<dbReference type="OrthoDB" id="894286at2"/>
<feature type="domain" description="Ada DNA repair metal-binding" evidence="2">
    <location>
        <begin position="23"/>
        <end position="68"/>
    </location>
</feature>
<dbReference type="EMBL" id="FOQO01000014">
    <property type="protein sequence ID" value="SFJ81028.1"/>
    <property type="molecule type" value="Genomic_DNA"/>
</dbReference>
<dbReference type="GO" id="GO:0008168">
    <property type="term" value="F:methyltransferase activity"/>
    <property type="evidence" value="ECO:0007669"/>
    <property type="project" value="InterPro"/>
</dbReference>
<dbReference type="InterPro" id="IPR035451">
    <property type="entry name" value="Ada-like_dom_sf"/>
</dbReference>
<dbReference type="SUPFAM" id="SSF57884">
    <property type="entry name" value="Ada DNA repair protein, N-terminal domain (N-Ada 10)"/>
    <property type="match status" value="1"/>
</dbReference>
<evidence type="ECO:0000256" key="1">
    <source>
        <dbReference type="ARBA" id="ARBA00023159"/>
    </source>
</evidence>
<dbReference type="GO" id="GO:0003677">
    <property type="term" value="F:DNA binding"/>
    <property type="evidence" value="ECO:0007669"/>
    <property type="project" value="InterPro"/>
</dbReference>
<gene>
    <name evidence="3" type="ORF">SAMN05444682_114107</name>
</gene>
<dbReference type="AlphaFoldDB" id="A0A1I3UBW4"/>
<dbReference type="GO" id="GO:0008270">
    <property type="term" value="F:zinc ion binding"/>
    <property type="evidence" value="ECO:0007669"/>
    <property type="project" value="InterPro"/>
</dbReference>
<keyword evidence="1" id="KW-0010">Activator</keyword>
<dbReference type="GO" id="GO:0006355">
    <property type="term" value="P:regulation of DNA-templated transcription"/>
    <property type="evidence" value="ECO:0007669"/>
    <property type="project" value="InterPro"/>
</dbReference>
<organism evidence="3 4">
    <name type="scientific">Parapedobacter indicus</name>
    <dbReference type="NCBI Taxonomy" id="1477437"/>
    <lineage>
        <taxon>Bacteria</taxon>
        <taxon>Pseudomonadati</taxon>
        <taxon>Bacteroidota</taxon>
        <taxon>Sphingobacteriia</taxon>
        <taxon>Sphingobacteriales</taxon>
        <taxon>Sphingobacteriaceae</taxon>
        <taxon>Parapedobacter</taxon>
    </lineage>
</organism>
<evidence type="ECO:0000259" key="2">
    <source>
        <dbReference type="Pfam" id="PF02805"/>
    </source>
</evidence>
<proteinExistence type="predicted"/>
<dbReference type="GO" id="GO:0006281">
    <property type="term" value="P:DNA repair"/>
    <property type="evidence" value="ECO:0007669"/>
    <property type="project" value="InterPro"/>
</dbReference>
<dbReference type="Gene3D" id="3.40.10.10">
    <property type="entry name" value="DNA Methylphosphotriester Repair Domain"/>
    <property type="match status" value="1"/>
</dbReference>
<evidence type="ECO:0000313" key="3">
    <source>
        <dbReference type="EMBL" id="SFJ81028.1"/>
    </source>
</evidence>
<name>A0A1I3UBW4_9SPHI</name>
<dbReference type="RefSeq" id="WP_090631643.1">
    <property type="nucleotide sequence ID" value="NZ_FOQO01000014.1"/>
</dbReference>
<reference evidence="3 4" key="1">
    <citation type="submission" date="2016-10" db="EMBL/GenBank/DDBJ databases">
        <authorList>
            <person name="de Groot N.N."/>
        </authorList>
    </citation>
    <scope>NUCLEOTIDE SEQUENCE [LARGE SCALE GENOMIC DNA]</scope>
    <source>
        <strain evidence="3 4">RK1</strain>
    </source>
</reference>
<protein>
    <submittedName>
        <fullName evidence="3">Metal binding domain of Ada</fullName>
    </submittedName>
</protein>
<evidence type="ECO:0000313" key="4">
    <source>
        <dbReference type="Proteomes" id="UP000198670"/>
    </source>
</evidence>
<dbReference type="Proteomes" id="UP000198670">
    <property type="component" value="Unassembled WGS sequence"/>
</dbReference>
<dbReference type="InterPro" id="IPR004026">
    <property type="entry name" value="Ada_DNA_repair_Zn-bd"/>
</dbReference>
<keyword evidence="4" id="KW-1185">Reference proteome</keyword>
<dbReference type="STRING" id="1477437.SAMN05444682_114107"/>
<sequence>MVAHAELSDIALRHKIRNKEIRFGGNKTLKIYGLLGCTSGKRMKRENRVFFASEQEAWQNNFRPCYRCLKERYRKWKNGLV</sequence>
<dbReference type="Pfam" id="PF02805">
    <property type="entry name" value="Ada_Zn_binding"/>
    <property type="match status" value="1"/>
</dbReference>
<accession>A0A1I3UBW4</accession>